<dbReference type="AlphaFoldDB" id="A0A4C1VFB8"/>
<proteinExistence type="predicted"/>
<feature type="region of interest" description="Disordered" evidence="1">
    <location>
        <begin position="79"/>
        <end position="99"/>
    </location>
</feature>
<protein>
    <submittedName>
        <fullName evidence="2">Uncharacterized protein</fullName>
    </submittedName>
</protein>
<gene>
    <name evidence="2" type="ORF">EVAR_21661_1</name>
</gene>
<dbReference type="Proteomes" id="UP000299102">
    <property type="component" value="Unassembled WGS sequence"/>
</dbReference>
<reference evidence="2 3" key="1">
    <citation type="journal article" date="2019" name="Commun. Biol.">
        <title>The bagworm genome reveals a unique fibroin gene that provides high tensile strength.</title>
        <authorList>
            <person name="Kono N."/>
            <person name="Nakamura H."/>
            <person name="Ohtoshi R."/>
            <person name="Tomita M."/>
            <person name="Numata K."/>
            <person name="Arakawa K."/>
        </authorList>
    </citation>
    <scope>NUCLEOTIDE SEQUENCE [LARGE SCALE GENOMIC DNA]</scope>
</reference>
<evidence type="ECO:0000256" key="1">
    <source>
        <dbReference type="SAM" id="MobiDB-lite"/>
    </source>
</evidence>
<feature type="compositionally biased region" description="Basic residues" evidence="1">
    <location>
        <begin position="1"/>
        <end position="11"/>
    </location>
</feature>
<keyword evidence="3" id="KW-1185">Reference proteome</keyword>
<feature type="region of interest" description="Disordered" evidence="1">
    <location>
        <begin position="1"/>
        <end position="31"/>
    </location>
</feature>
<name>A0A4C1VFB8_EUMVA</name>
<evidence type="ECO:0000313" key="2">
    <source>
        <dbReference type="EMBL" id="GBP37818.1"/>
    </source>
</evidence>
<dbReference type="EMBL" id="BGZK01000339">
    <property type="protein sequence ID" value="GBP37818.1"/>
    <property type="molecule type" value="Genomic_DNA"/>
</dbReference>
<comment type="caution">
    <text evidence="2">The sequence shown here is derived from an EMBL/GenBank/DDBJ whole genome shotgun (WGS) entry which is preliminary data.</text>
</comment>
<organism evidence="2 3">
    <name type="scientific">Eumeta variegata</name>
    <name type="common">Bagworm moth</name>
    <name type="synonym">Eumeta japonica</name>
    <dbReference type="NCBI Taxonomy" id="151549"/>
    <lineage>
        <taxon>Eukaryota</taxon>
        <taxon>Metazoa</taxon>
        <taxon>Ecdysozoa</taxon>
        <taxon>Arthropoda</taxon>
        <taxon>Hexapoda</taxon>
        <taxon>Insecta</taxon>
        <taxon>Pterygota</taxon>
        <taxon>Neoptera</taxon>
        <taxon>Endopterygota</taxon>
        <taxon>Lepidoptera</taxon>
        <taxon>Glossata</taxon>
        <taxon>Ditrysia</taxon>
        <taxon>Tineoidea</taxon>
        <taxon>Psychidae</taxon>
        <taxon>Oiketicinae</taxon>
        <taxon>Eumeta</taxon>
    </lineage>
</organism>
<evidence type="ECO:0000313" key="3">
    <source>
        <dbReference type="Proteomes" id="UP000299102"/>
    </source>
</evidence>
<accession>A0A4C1VFB8</accession>
<feature type="compositionally biased region" description="Basic and acidic residues" evidence="1">
    <location>
        <begin position="12"/>
        <end position="29"/>
    </location>
</feature>
<sequence length="99" mass="11542">MRTKIRTCQRRRPTEPLRGRPPRAEESRVISRLRKRGRSLEEEKMSFTVTFTLRSDSDIFPDECCARVVRALSLGGDWRSMPSPSPFRNETLAHEPLQN</sequence>